<accession>J9FKW7</accession>
<dbReference type="AlphaFoldDB" id="J9FKW7"/>
<dbReference type="InterPro" id="IPR011050">
    <property type="entry name" value="Pectin_lyase_fold/virulence"/>
</dbReference>
<proteinExistence type="predicted"/>
<protein>
    <recommendedName>
        <fullName evidence="2">Lipoprotein</fullName>
    </recommendedName>
</protein>
<reference evidence="1" key="1">
    <citation type="journal article" date="2012" name="PLoS ONE">
        <title>Gene sets for utilization of primary and secondary nutrition supplies in the distal gut of endangered iberian lynx.</title>
        <authorList>
            <person name="Alcaide M."/>
            <person name="Messina E."/>
            <person name="Richter M."/>
            <person name="Bargiela R."/>
            <person name="Peplies J."/>
            <person name="Huws S.A."/>
            <person name="Newbold C.J."/>
            <person name="Golyshin P.N."/>
            <person name="Simon M.A."/>
            <person name="Lopez G."/>
            <person name="Yakimov M.M."/>
            <person name="Ferrer M."/>
        </authorList>
    </citation>
    <scope>NUCLEOTIDE SEQUENCE</scope>
</reference>
<dbReference type="SUPFAM" id="SSF51126">
    <property type="entry name" value="Pectin lyase-like"/>
    <property type="match status" value="1"/>
</dbReference>
<evidence type="ECO:0008006" key="2">
    <source>
        <dbReference type="Google" id="ProtNLM"/>
    </source>
</evidence>
<dbReference type="PANTHER" id="PTHR41339">
    <property type="entry name" value="LIPL48"/>
    <property type="match status" value="1"/>
</dbReference>
<sequence>MNKLFKTHKRMKTNDWKFSTLALIACFGLSTTFTACSDDDDPVVPGPGTDPQPEVESEIVLEDGATLNGTIANGKTVVLKQGRQFRLNGEYIVEEGGLLKIEPGVKVTAVTDDTPDYFLVKQGGKMEAIGTAEQPIVMTAEEGEDWGGIHLCGRAHTNKNGALSEIGNAPYGGNQEDDNSGTLQYVRLEYTGFALDPEHESNGISLYGVGSGTTLDHICIYKGKDDGIEFFGGSANVKYAVVIDAEDDSFDWTEGWNGKAQFLVASQLGTSGAKDQGDCLMECDNNGDNFVAAPVAHPILSNLTLIGNNSAEGKRGIRLRAGTEVEIYNTLVAGKPQCVTVETKETETALSEGRSKLQYITCTGAFNSKENIFTADAFTAADNHNQVNNALNFTDTFVGTLPSAFNPQTLGDFFENAPYQGAVSADNNWAQGAWMRI</sequence>
<gene>
    <name evidence="1" type="ORF">EVA_16841</name>
</gene>
<dbReference type="PANTHER" id="PTHR41339:SF1">
    <property type="entry name" value="SECRETED PROTEIN"/>
    <property type="match status" value="1"/>
</dbReference>
<organism evidence="1">
    <name type="scientific">gut metagenome</name>
    <dbReference type="NCBI Taxonomy" id="749906"/>
    <lineage>
        <taxon>unclassified sequences</taxon>
        <taxon>metagenomes</taxon>
        <taxon>organismal metagenomes</taxon>
    </lineage>
</organism>
<evidence type="ECO:0000313" key="1">
    <source>
        <dbReference type="EMBL" id="EJW95043.1"/>
    </source>
</evidence>
<dbReference type="EMBL" id="AMCI01006029">
    <property type="protein sequence ID" value="EJW95043.1"/>
    <property type="molecule type" value="Genomic_DNA"/>
</dbReference>
<name>J9FKW7_9ZZZZ</name>
<comment type="caution">
    <text evidence="1">The sequence shown here is derived from an EMBL/GenBank/DDBJ whole genome shotgun (WGS) entry which is preliminary data.</text>
</comment>